<gene>
    <name evidence="1" type="ORF">SSS_8912</name>
</gene>
<accession>A0A834VI90</accession>
<keyword evidence="3" id="KW-1185">Reference proteome</keyword>
<dbReference type="Proteomes" id="UP000070412">
    <property type="component" value="Unassembled WGS sequence"/>
</dbReference>
<protein>
    <submittedName>
        <fullName evidence="1 2">Uncharacterized protein</fullName>
    </submittedName>
</protein>
<dbReference type="EnsemblMetazoa" id="SSS_8912s_mrna">
    <property type="protein sequence ID" value="KAF7496664.1"/>
    <property type="gene ID" value="SSS_8912"/>
</dbReference>
<name>A0A834VI90_SARSC</name>
<sequence>MAIRIENVSQNKKEAPLLETIAILSSALSYSDLSSDSPLMEEEREGSEIVSNKSVNITTNRENFNEKRISPLNFWNSDCLILDENGYSKKQEKFDTDVRQSHQRSKVRFDFEDDSRLDKHLHSGFKPQASKTKKFGNLSSEFDPLCARLRYNLQQKQYPSNEQQSNVSKLSPTIIPLVSHESSKSIHVIDTDRLESEIDQLLYGSKSLNEISSEEVVVSNQNHSADLDSSIHNLEISLTINIPDMKPIRIDDENHQHNLDRLLKQHLNTEKLIDILAYETNLESENNENSKRTTASPNRKMINCTRNRKRQDEVYSLLSDPIKGPSINKLMNKLSKSWSLIEKECEKYKQINDFILANLKHGSFNEDFYEHSNRSSCSSNRSRSLVENHIYEEILYECLQKQIYEISFKNHLNE</sequence>
<organism evidence="1">
    <name type="scientific">Sarcoptes scabiei</name>
    <name type="common">Itch mite</name>
    <name type="synonym">Acarus scabiei</name>
    <dbReference type="NCBI Taxonomy" id="52283"/>
    <lineage>
        <taxon>Eukaryota</taxon>
        <taxon>Metazoa</taxon>
        <taxon>Ecdysozoa</taxon>
        <taxon>Arthropoda</taxon>
        <taxon>Chelicerata</taxon>
        <taxon>Arachnida</taxon>
        <taxon>Acari</taxon>
        <taxon>Acariformes</taxon>
        <taxon>Sarcoptiformes</taxon>
        <taxon>Astigmata</taxon>
        <taxon>Psoroptidia</taxon>
        <taxon>Sarcoptoidea</taxon>
        <taxon>Sarcoptidae</taxon>
        <taxon>Sarcoptinae</taxon>
        <taxon>Sarcoptes</taxon>
    </lineage>
</organism>
<evidence type="ECO:0000313" key="3">
    <source>
        <dbReference type="Proteomes" id="UP000070412"/>
    </source>
</evidence>
<dbReference type="EMBL" id="WVUK01000002">
    <property type="protein sequence ID" value="KAF7496664.1"/>
    <property type="molecule type" value="Genomic_DNA"/>
</dbReference>
<proteinExistence type="predicted"/>
<reference evidence="2" key="3">
    <citation type="submission" date="2022-06" db="UniProtKB">
        <authorList>
            <consortium name="EnsemblMetazoa"/>
        </authorList>
    </citation>
    <scope>IDENTIFICATION</scope>
</reference>
<evidence type="ECO:0000313" key="1">
    <source>
        <dbReference type="EMBL" id="KAF7496664.1"/>
    </source>
</evidence>
<evidence type="ECO:0000313" key="2">
    <source>
        <dbReference type="EnsemblMetazoa" id="KAF7496664.1"/>
    </source>
</evidence>
<reference evidence="1" key="2">
    <citation type="submission" date="2020-01" db="EMBL/GenBank/DDBJ databases">
        <authorList>
            <person name="Korhonen P.K.K."/>
            <person name="Guangxu M.G."/>
            <person name="Wang T.W."/>
            <person name="Stroehlein A.J.S."/>
            <person name="Young N.D."/>
            <person name="Ang C.-S.A."/>
            <person name="Fernando D.W.F."/>
            <person name="Lu H.L."/>
            <person name="Taylor S.T."/>
            <person name="Ehtesham M.E.M."/>
            <person name="Najaraj S.H.N."/>
            <person name="Harsha G.H.G."/>
            <person name="Madugundu A.M."/>
            <person name="Renuse S.R."/>
            <person name="Holt D.H."/>
            <person name="Pandey A.P."/>
            <person name="Papenfuss A.P."/>
            <person name="Gasser R.B.G."/>
            <person name="Fischer K.F."/>
        </authorList>
    </citation>
    <scope>NUCLEOTIDE SEQUENCE</scope>
    <source>
        <strain evidence="1">SSS_KF_BRIS2020</strain>
    </source>
</reference>
<dbReference type="AlphaFoldDB" id="A0A834VI90"/>
<reference evidence="3" key="1">
    <citation type="journal article" date="2020" name="PLoS Negl. Trop. Dis.">
        <title>High-quality nuclear genome for Sarcoptes scabiei-A critical resource for a neglected parasite.</title>
        <authorList>
            <person name="Korhonen P.K."/>
            <person name="Gasser R.B."/>
            <person name="Ma G."/>
            <person name="Wang T."/>
            <person name="Stroehlein A.J."/>
            <person name="Young N.D."/>
            <person name="Ang C.S."/>
            <person name="Fernando D.D."/>
            <person name="Lu H.C."/>
            <person name="Taylor S."/>
            <person name="Reynolds S.L."/>
            <person name="Mofiz E."/>
            <person name="Najaraj S.H."/>
            <person name="Gowda H."/>
            <person name="Madugundu A."/>
            <person name="Renuse S."/>
            <person name="Holt D."/>
            <person name="Pandey A."/>
            <person name="Papenfuss A.T."/>
            <person name="Fischer K."/>
        </authorList>
    </citation>
    <scope>NUCLEOTIDE SEQUENCE [LARGE SCALE GENOMIC DNA]</scope>
</reference>